<feature type="non-terminal residue" evidence="1">
    <location>
        <position position="1"/>
    </location>
</feature>
<feature type="non-terminal residue" evidence="1">
    <location>
        <position position="314"/>
    </location>
</feature>
<keyword evidence="2" id="KW-1185">Reference proteome</keyword>
<accession>A0A1D2M3W1</accession>
<evidence type="ECO:0000313" key="2">
    <source>
        <dbReference type="Proteomes" id="UP000094527"/>
    </source>
</evidence>
<dbReference type="InterPro" id="IPR006616">
    <property type="entry name" value="DM9_repeat"/>
</dbReference>
<organism evidence="1 2">
    <name type="scientific">Orchesella cincta</name>
    <name type="common">Springtail</name>
    <name type="synonym">Podura cincta</name>
    <dbReference type="NCBI Taxonomy" id="48709"/>
    <lineage>
        <taxon>Eukaryota</taxon>
        <taxon>Metazoa</taxon>
        <taxon>Ecdysozoa</taxon>
        <taxon>Arthropoda</taxon>
        <taxon>Hexapoda</taxon>
        <taxon>Collembola</taxon>
        <taxon>Entomobryomorpha</taxon>
        <taxon>Entomobryoidea</taxon>
        <taxon>Orchesellidae</taxon>
        <taxon>Orchesellinae</taxon>
        <taxon>Orchesella</taxon>
    </lineage>
</organism>
<dbReference type="Pfam" id="PF11901">
    <property type="entry name" value="DM9"/>
    <property type="match status" value="1"/>
</dbReference>
<protein>
    <submittedName>
        <fullName evidence="1">Uncharacterized protein</fullName>
    </submittedName>
</protein>
<comment type="caution">
    <text evidence="1">The sequence shown here is derived from an EMBL/GenBank/DDBJ whole genome shotgun (WGS) entry which is preliminary data.</text>
</comment>
<name>A0A1D2M3W1_ORCCI</name>
<evidence type="ECO:0000313" key="1">
    <source>
        <dbReference type="EMBL" id="ODM87668.1"/>
    </source>
</evidence>
<sequence>GRILVLNYLFTPKTQLLDAWLSGNTEIQVADRDQGQTENNTEQDVSNRWATWENGVVNLTLKDTSEVQKAFDEYTKRPASGFNLGRKETLTLWSAGCQVWERLSQHENDGSSTWPYNLSWSRASASRSRPVFKLFKLQLKSTQSGKYETSHELVRLHKSTTFQVWYMREGMPIQKWIDPKWTKYIRCGPDASPGLSVLDVDNINYLYNCQGCQRHRWIPAASLSHEDFSNMPTFGYESENKNPIFACRAQHQAEIVSGMYDHASKTCKLSWANKPYKISDTFEILTIPGGVVGNDCSVYKPPYGTGRPTLRMPE</sequence>
<reference evidence="1 2" key="1">
    <citation type="journal article" date="2016" name="Genome Biol. Evol.">
        <title>Gene Family Evolution Reflects Adaptation to Soil Environmental Stressors in the Genome of the Collembolan Orchesella cincta.</title>
        <authorList>
            <person name="Faddeeva-Vakhrusheva A."/>
            <person name="Derks M.F."/>
            <person name="Anvar S.Y."/>
            <person name="Agamennone V."/>
            <person name="Suring W."/>
            <person name="Smit S."/>
            <person name="van Straalen N.M."/>
            <person name="Roelofs D."/>
        </authorList>
    </citation>
    <scope>NUCLEOTIDE SEQUENCE [LARGE SCALE GENOMIC DNA]</scope>
    <source>
        <tissue evidence="1">Mixed pool</tissue>
    </source>
</reference>
<proteinExistence type="predicted"/>
<gene>
    <name evidence="1" type="ORF">Ocin01_19016</name>
</gene>
<dbReference type="AlphaFoldDB" id="A0A1D2M3W1"/>
<dbReference type="Proteomes" id="UP000094527">
    <property type="component" value="Unassembled WGS sequence"/>
</dbReference>
<dbReference type="EMBL" id="LJIJ01004879">
    <property type="protein sequence ID" value="ODM87668.1"/>
    <property type="molecule type" value="Genomic_DNA"/>
</dbReference>
<dbReference type="OrthoDB" id="7544260at2759"/>